<feature type="compositionally biased region" description="Acidic residues" evidence="3">
    <location>
        <begin position="151"/>
        <end position="166"/>
    </location>
</feature>
<evidence type="ECO:0000256" key="1">
    <source>
        <dbReference type="ARBA" id="ARBA00010574"/>
    </source>
</evidence>
<keyword evidence="2" id="KW-0810">Translation regulation</keyword>
<dbReference type="STRING" id="1224163.B841_10000"/>
<evidence type="ECO:0000256" key="3">
    <source>
        <dbReference type="SAM" id="MobiDB-lite"/>
    </source>
</evidence>
<comment type="subcellular location">
    <subcellularLocation>
        <location evidence="2">Cytoplasm</location>
    </subcellularLocation>
</comment>
<dbReference type="GO" id="GO:0043023">
    <property type="term" value="F:ribosomal large subunit binding"/>
    <property type="evidence" value="ECO:0007669"/>
    <property type="project" value="TreeGrafter"/>
</dbReference>
<dbReference type="EMBL" id="CP003924">
    <property type="protein sequence ID" value="AGS35472.1"/>
    <property type="molecule type" value="Genomic_DNA"/>
</dbReference>
<dbReference type="GO" id="GO:0042256">
    <property type="term" value="P:cytosolic ribosome assembly"/>
    <property type="evidence" value="ECO:0007669"/>
    <property type="project" value="UniProtKB-UniRule"/>
</dbReference>
<comment type="similarity">
    <text evidence="1 2">Belongs to the Iojap/RsfS family.</text>
</comment>
<dbReference type="OrthoDB" id="9793681at2"/>
<dbReference type="PANTHER" id="PTHR21043">
    <property type="entry name" value="IOJAP SUPERFAMILY ORTHOLOG"/>
    <property type="match status" value="1"/>
</dbReference>
<feature type="region of interest" description="Disordered" evidence="3">
    <location>
        <begin position="141"/>
        <end position="166"/>
    </location>
</feature>
<dbReference type="eggNOG" id="COG0799">
    <property type="taxonomic scope" value="Bacteria"/>
</dbReference>
<dbReference type="KEGG" id="cmd:B841_10000"/>
<dbReference type="InterPro" id="IPR043519">
    <property type="entry name" value="NT_sf"/>
</dbReference>
<dbReference type="HOGENOM" id="CLU_092688_2_0_11"/>
<organism evidence="4 5">
    <name type="scientific">Corynebacterium maris DSM 45190</name>
    <dbReference type="NCBI Taxonomy" id="1224163"/>
    <lineage>
        <taxon>Bacteria</taxon>
        <taxon>Bacillati</taxon>
        <taxon>Actinomycetota</taxon>
        <taxon>Actinomycetes</taxon>
        <taxon>Mycobacteriales</taxon>
        <taxon>Corynebacteriaceae</taxon>
        <taxon>Corynebacterium</taxon>
    </lineage>
</organism>
<dbReference type="HAMAP" id="MF_01477">
    <property type="entry name" value="Iojap_RsfS"/>
    <property type="match status" value="1"/>
</dbReference>
<dbReference type="Pfam" id="PF02410">
    <property type="entry name" value="RsfS"/>
    <property type="match status" value="1"/>
</dbReference>
<dbReference type="PATRIC" id="fig|1224163.3.peg.2017"/>
<keyword evidence="2" id="KW-0678">Repressor</keyword>
<evidence type="ECO:0000313" key="5">
    <source>
        <dbReference type="Proteomes" id="UP000015388"/>
    </source>
</evidence>
<keyword evidence="2" id="KW-0963">Cytoplasm</keyword>
<name>S5SWN0_9CORY</name>
<dbReference type="NCBIfam" id="TIGR00090">
    <property type="entry name" value="rsfS_iojap_ybeB"/>
    <property type="match status" value="1"/>
</dbReference>
<dbReference type="InterPro" id="IPR004394">
    <property type="entry name" value="Iojap/RsfS/C7orf30"/>
</dbReference>
<dbReference type="SUPFAM" id="SSF81301">
    <property type="entry name" value="Nucleotidyltransferase"/>
    <property type="match status" value="1"/>
</dbReference>
<protein>
    <recommendedName>
        <fullName evidence="2">Ribosomal silencing factor RsfS</fullName>
    </recommendedName>
</protein>
<proteinExistence type="inferred from homology"/>
<dbReference type="GO" id="GO:0090071">
    <property type="term" value="P:negative regulation of ribosome biogenesis"/>
    <property type="evidence" value="ECO:0007669"/>
    <property type="project" value="UniProtKB-UniRule"/>
</dbReference>
<accession>S5SWN0</accession>
<dbReference type="Gene3D" id="3.30.460.10">
    <property type="entry name" value="Beta Polymerase, domain 2"/>
    <property type="match status" value="1"/>
</dbReference>
<sequence length="166" mass="18701">MTATDESRRLATIAALAADERKGSNIAVYDVSDVMAISDVFVVITGDNERQVRAIVEEVEDKLTEAGVEPLRREGHRENRWVLLDYGQFVVHVQRTAEREFYGLDRLYRDSPLIEVDGVEPPERPGAYADDVDVRSVESIDEIPLAGEGPAEGDSDDDYYYYDDEQ</sequence>
<dbReference type="RefSeq" id="WP_020935405.1">
    <property type="nucleotide sequence ID" value="NC_021915.1"/>
</dbReference>
<keyword evidence="5" id="KW-1185">Reference proteome</keyword>
<reference evidence="4 5" key="1">
    <citation type="submission" date="2012-11" db="EMBL/GenBank/DDBJ databases">
        <title>The complete genome sequence of Corynebacterium maris Coryn-1 (=DSM 45190).</title>
        <authorList>
            <person name="Schaffert L."/>
            <person name="Albersmeier A."/>
            <person name="Kalinowski J."/>
            <person name="Ruckert C."/>
        </authorList>
    </citation>
    <scope>NUCLEOTIDE SEQUENCE [LARGE SCALE GENOMIC DNA]</scope>
    <source>
        <strain evidence="5">Coryn-1</strain>
    </source>
</reference>
<evidence type="ECO:0000313" key="4">
    <source>
        <dbReference type="EMBL" id="AGS35472.1"/>
    </source>
</evidence>
<dbReference type="GO" id="GO:0005737">
    <property type="term" value="C:cytoplasm"/>
    <property type="evidence" value="ECO:0007669"/>
    <property type="project" value="UniProtKB-SubCell"/>
</dbReference>
<dbReference type="Proteomes" id="UP000015388">
    <property type="component" value="Chromosome"/>
</dbReference>
<dbReference type="GO" id="GO:0017148">
    <property type="term" value="P:negative regulation of translation"/>
    <property type="evidence" value="ECO:0007669"/>
    <property type="project" value="UniProtKB-UniRule"/>
</dbReference>
<evidence type="ECO:0000256" key="2">
    <source>
        <dbReference type="HAMAP-Rule" id="MF_01477"/>
    </source>
</evidence>
<dbReference type="PANTHER" id="PTHR21043:SF0">
    <property type="entry name" value="MITOCHONDRIAL ASSEMBLY OF RIBOSOMAL LARGE SUBUNIT PROTEIN 1"/>
    <property type="match status" value="1"/>
</dbReference>
<dbReference type="AlphaFoldDB" id="S5SWN0"/>
<comment type="subunit">
    <text evidence="2">Interacts with ribosomal protein uL14 (rplN).</text>
</comment>
<comment type="function">
    <text evidence="2">Functions as a ribosomal silencing factor. Interacts with ribosomal protein uL14 (rplN), blocking formation of intersubunit bridge B8. Prevents association of the 30S and 50S ribosomal subunits and the formation of functional ribosomes, thus repressing translation.</text>
</comment>
<gene>
    <name evidence="2" type="primary">rsfS</name>
    <name evidence="4" type="ORF">B841_10000</name>
</gene>